<dbReference type="InterPro" id="IPR011528">
    <property type="entry name" value="NERD"/>
</dbReference>
<feature type="region of interest" description="Disordered" evidence="1">
    <location>
        <begin position="1"/>
        <end position="28"/>
    </location>
</feature>
<dbReference type="AlphaFoldDB" id="A0A5P8JV14"/>
<evidence type="ECO:0000256" key="2">
    <source>
        <dbReference type="SAM" id="Phobius"/>
    </source>
</evidence>
<keyword evidence="2" id="KW-0472">Membrane</keyword>
<feature type="compositionally biased region" description="Low complexity" evidence="1">
    <location>
        <begin position="1"/>
        <end position="16"/>
    </location>
</feature>
<gene>
    <name evidence="4" type="ORF">F9278_00070</name>
</gene>
<evidence type="ECO:0000259" key="3">
    <source>
        <dbReference type="PROSITE" id="PS50965"/>
    </source>
</evidence>
<dbReference type="KEGG" id="sphv:F9278_00070"/>
<dbReference type="Pfam" id="PF08378">
    <property type="entry name" value="NERD"/>
    <property type="match status" value="1"/>
</dbReference>
<reference evidence="4 5" key="1">
    <citation type="submission" date="2019-10" db="EMBL/GenBank/DDBJ databases">
        <title>Streptomyces sp. strain GY16 isolated from leaves of Broussonetia papyrifera.</title>
        <authorList>
            <person name="Mo P."/>
        </authorList>
    </citation>
    <scope>NUCLEOTIDE SEQUENCE [LARGE SCALE GENOMIC DNA]</scope>
    <source>
        <strain evidence="4 5">GY16</strain>
        <plasmid evidence="4 5">unnamed1</plasmid>
    </source>
</reference>
<proteinExistence type="predicted"/>
<organism evidence="4 5">
    <name type="scientific">Streptomyces phaeolivaceus</name>
    <dbReference type="NCBI Taxonomy" id="2653200"/>
    <lineage>
        <taxon>Bacteria</taxon>
        <taxon>Bacillati</taxon>
        <taxon>Actinomycetota</taxon>
        <taxon>Actinomycetes</taxon>
        <taxon>Kitasatosporales</taxon>
        <taxon>Streptomycetaceae</taxon>
        <taxon>Streptomyces</taxon>
    </lineage>
</organism>
<keyword evidence="5" id="KW-1185">Reference proteome</keyword>
<evidence type="ECO:0000256" key="1">
    <source>
        <dbReference type="SAM" id="MobiDB-lite"/>
    </source>
</evidence>
<evidence type="ECO:0000313" key="5">
    <source>
        <dbReference type="Proteomes" id="UP000327294"/>
    </source>
</evidence>
<dbReference type="PROSITE" id="PS50965">
    <property type="entry name" value="NERD"/>
    <property type="match status" value="1"/>
</dbReference>
<dbReference type="EMBL" id="CP045095">
    <property type="protein sequence ID" value="QFQ94853.1"/>
    <property type="molecule type" value="Genomic_DNA"/>
</dbReference>
<evidence type="ECO:0000313" key="4">
    <source>
        <dbReference type="EMBL" id="QFQ94853.1"/>
    </source>
</evidence>
<dbReference type="RefSeq" id="WP_152166388.1">
    <property type="nucleotide sequence ID" value="NZ_CP045095.1"/>
</dbReference>
<sequence>MTTTPGRRSNAGASARRQGELQRAAERAAQHRRAKWALPLTAAAAAVTGWAAGTVTVWQVGALVAAAVLAYGIRQTYRRQRNSWKSGADGEEATARLLAPLARRGYAVLHDRAIPGSKANIDHLVAGLFGVALVDSKNWRSKKSRIVITGGLLRYGRYDQTKALQTVVWEAQQAAKVLGVPVRPILAVHGAKVPAPRGRTELHGVTVVEAKKLRGMLAGLSPQPGWDAARVTAVEQLAEQRLPRHSG</sequence>
<geneLocation type="plasmid" evidence="4 5">
    <name>unnamed1</name>
</geneLocation>
<keyword evidence="4" id="KW-0614">Plasmid</keyword>
<protein>
    <submittedName>
        <fullName evidence="4">NERD domain-containing protein</fullName>
    </submittedName>
</protein>
<keyword evidence="2" id="KW-0812">Transmembrane</keyword>
<feature type="compositionally biased region" description="Basic and acidic residues" evidence="1">
    <location>
        <begin position="17"/>
        <end position="28"/>
    </location>
</feature>
<keyword evidence="2" id="KW-1133">Transmembrane helix</keyword>
<feature type="transmembrane region" description="Helical" evidence="2">
    <location>
        <begin position="58"/>
        <end position="77"/>
    </location>
</feature>
<name>A0A5P8JV14_9ACTN</name>
<feature type="domain" description="NERD" evidence="3">
    <location>
        <begin position="86"/>
        <end position="201"/>
    </location>
</feature>
<accession>A0A5P8JV14</accession>
<dbReference type="Proteomes" id="UP000327294">
    <property type="component" value="Plasmid unnamed1"/>
</dbReference>